<dbReference type="KEGG" id="afg:AFULGI_00016980"/>
<proteinExistence type="predicted"/>
<evidence type="ECO:0000313" key="1">
    <source>
        <dbReference type="EMBL" id="AIG98457.1"/>
    </source>
</evidence>
<organism evidence="1 2">
    <name type="scientific">Archaeoglobus fulgidus DSM 8774</name>
    <dbReference type="NCBI Taxonomy" id="1344584"/>
    <lineage>
        <taxon>Archaea</taxon>
        <taxon>Methanobacteriati</taxon>
        <taxon>Methanobacteriota</taxon>
        <taxon>Archaeoglobi</taxon>
        <taxon>Archaeoglobales</taxon>
        <taxon>Archaeoglobaceae</taxon>
        <taxon>Archaeoglobus</taxon>
    </lineage>
</organism>
<dbReference type="EMBL" id="CP006577">
    <property type="protein sequence ID" value="AIG98457.1"/>
    <property type="molecule type" value="Genomic_DNA"/>
</dbReference>
<protein>
    <submittedName>
        <fullName evidence="1">Uncharacterized protein</fullName>
    </submittedName>
</protein>
<gene>
    <name evidence="1" type="ORF">AFULGI_00016980</name>
</gene>
<evidence type="ECO:0000313" key="2">
    <source>
        <dbReference type="Proteomes" id="UP000028501"/>
    </source>
</evidence>
<dbReference type="GeneID" id="42809710"/>
<dbReference type="RefSeq" id="WP_156029551.1">
    <property type="nucleotide sequence ID" value="NZ_CP006577.1"/>
</dbReference>
<dbReference type="HOGENOM" id="CLU_3112844_0_0_2"/>
<dbReference type="AlphaFoldDB" id="A0A075WF80"/>
<reference evidence="1 2" key="1">
    <citation type="submission" date="2013-07" db="EMBL/GenBank/DDBJ databases">
        <title>Genome of Archaeoglobus fulgidus.</title>
        <authorList>
            <person name="Fiebig A."/>
            <person name="Birkeland N.-K."/>
        </authorList>
    </citation>
    <scope>NUCLEOTIDE SEQUENCE [LARGE SCALE GENOMIC DNA]</scope>
    <source>
        <strain evidence="1 2">DSM 8774</strain>
    </source>
</reference>
<name>A0A075WF80_ARCFL</name>
<accession>A0A075WF80</accession>
<sequence>MAEVEDYTSGKILKDVKITLMALKLVELPIVGRCIGKALLKRMRTSNPFS</sequence>
<dbReference type="Proteomes" id="UP000028501">
    <property type="component" value="Chromosome"/>
</dbReference>